<evidence type="ECO:0000256" key="6">
    <source>
        <dbReference type="ARBA" id="ARBA00023589"/>
    </source>
</evidence>
<dbReference type="GO" id="GO:0005811">
    <property type="term" value="C:lipid droplet"/>
    <property type="evidence" value="ECO:0007669"/>
    <property type="project" value="TreeGrafter"/>
</dbReference>
<evidence type="ECO:0000256" key="7">
    <source>
        <dbReference type="ARBA" id="ARBA00023593"/>
    </source>
</evidence>
<evidence type="ECO:0000313" key="10">
    <source>
        <dbReference type="EMBL" id="PYH73584.1"/>
    </source>
</evidence>
<evidence type="ECO:0000256" key="9">
    <source>
        <dbReference type="SAM" id="MobiDB-lite"/>
    </source>
</evidence>
<keyword evidence="4" id="KW-0560">Oxidoreductase</keyword>
<name>A0A319BML1_ASPVC</name>
<evidence type="ECO:0000256" key="1">
    <source>
        <dbReference type="ARBA" id="ARBA00022516"/>
    </source>
</evidence>
<evidence type="ECO:0000256" key="5">
    <source>
        <dbReference type="ARBA" id="ARBA00023098"/>
    </source>
</evidence>
<dbReference type="AlphaFoldDB" id="A0A319BML1"/>
<keyword evidence="2" id="KW-0521">NADP</keyword>
<dbReference type="GeneID" id="37209108"/>
<dbReference type="InterPro" id="IPR036291">
    <property type="entry name" value="NAD(P)-bd_dom_sf"/>
</dbReference>
<dbReference type="PANTHER" id="PTHR43647">
    <property type="entry name" value="DEHYDROGENASE"/>
    <property type="match status" value="1"/>
</dbReference>
<reference evidence="10" key="1">
    <citation type="submission" date="2016-12" db="EMBL/GenBank/DDBJ databases">
        <title>The genomes of Aspergillus section Nigri reveals drivers in fungal speciation.</title>
        <authorList>
            <consortium name="DOE Joint Genome Institute"/>
            <person name="Vesth T.C."/>
            <person name="Nybo J."/>
            <person name="Theobald S."/>
            <person name="Brandl J."/>
            <person name="Frisvad J.C."/>
            <person name="Nielsen K.F."/>
            <person name="Lyhne E.K."/>
            <person name="Kogle M.E."/>
            <person name="Kuo A."/>
            <person name="Riley R."/>
            <person name="Clum A."/>
            <person name="Nolan M."/>
            <person name="Lipzen A."/>
            <person name="Salamov A."/>
            <person name="Henrissat B."/>
            <person name="Wiebenga A."/>
            <person name="De Vries R.P."/>
            <person name="Grigoriev I.V."/>
            <person name="Mortensen U.H."/>
            <person name="Andersen M.R."/>
            <person name="Baker S.E."/>
        </authorList>
    </citation>
    <scope>NUCLEOTIDE SEQUENCE [LARGE SCALE GENOMIC DNA]</scope>
    <source>
        <strain evidence="10">CBS 113365</strain>
    </source>
</reference>
<dbReference type="InterPro" id="IPR002347">
    <property type="entry name" value="SDR_fam"/>
</dbReference>
<dbReference type="RefSeq" id="XP_025567378.1">
    <property type="nucleotide sequence ID" value="XM_025704516.1"/>
</dbReference>
<dbReference type="GO" id="GO:0005789">
    <property type="term" value="C:endoplasmic reticulum membrane"/>
    <property type="evidence" value="ECO:0007669"/>
    <property type="project" value="TreeGrafter"/>
</dbReference>
<dbReference type="SUPFAM" id="SSF51735">
    <property type="entry name" value="NAD(P)-binding Rossmann-fold domains"/>
    <property type="match status" value="1"/>
</dbReference>
<protein>
    <recommendedName>
        <fullName evidence="8">3beta-hydroxysteroid 3-dehydrogenase</fullName>
        <ecNumber evidence="8">1.1.1.270</ecNumber>
    </recommendedName>
</protein>
<keyword evidence="11" id="KW-1185">Reference proteome</keyword>
<gene>
    <name evidence="10" type="ORF">BO88DRAFT_380154</name>
</gene>
<keyword evidence="1" id="KW-0444">Lipid biosynthesis</keyword>
<keyword evidence="5" id="KW-0443">Lipid metabolism</keyword>
<dbReference type="GO" id="GO:0000253">
    <property type="term" value="F:3-beta-hydroxysteroid 3-dehydrogenase (NADP+) activity"/>
    <property type="evidence" value="ECO:0007669"/>
    <property type="project" value="UniProtKB-EC"/>
</dbReference>
<dbReference type="PANTHER" id="PTHR43647:SF1">
    <property type="entry name" value="3-KETO-STEROID REDUCTASE ERG27"/>
    <property type="match status" value="1"/>
</dbReference>
<feature type="compositionally biased region" description="Basic and acidic residues" evidence="9">
    <location>
        <begin position="256"/>
        <end position="272"/>
    </location>
</feature>
<dbReference type="PRINTS" id="PR00081">
    <property type="entry name" value="GDHRDH"/>
</dbReference>
<dbReference type="GO" id="GO:0005741">
    <property type="term" value="C:mitochondrial outer membrane"/>
    <property type="evidence" value="ECO:0007669"/>
    <property type="project" value="TreeGrafter"/>
</dbReference>
<accession>A0A319BML1</accession>
<dbReference type="InterPro" id="IPR051593">
    <property type="entry name" value="Ergosterol_Biosynth_ERG27"/>
</dbReference>
<comment type="similarity">
    <text evidence="7">Belongs to the short-chain dehydrogenases/reductases (SDR) family. ERG27 subfamily.</text>
</comment>
<dbReference type="Gene3D" id="3.40.50.720">
    <property type="entry name" value="NAD(P)-binding Rossmann-like Domain"/>
    <property type="match status" value="1"/>
</dbReference>
<dbReference type="EC" id="1.1.1.270" evidence="8"/>
<dbReference type="Proteomes" id="UP000248405">
    <property type="component" value="Unassembled WGS sequence"/>
</dbReference>
<organism evidence="10 11">
    <name type="scientific">Aspergillus vadensis (strain CBS 113365 / IMI 142717 / IBT 24658)</name>
    <dbReference type="NCBI Taxonomy" id="1448311"/>
    <lineage>
        <taxon>Eukaryota</taxon>
        <taxon>Fungi</taxon>
        <taxon>Dikarya</taxon>
        <taxon>Ascomycota</taxon>
        <taxon>Pezizomycotina</taxon>
        <taxon>Eurotiomycetes</taxon>
        <taxon>Eurotiomycetidae</taxon>
        <taxon>Eurotiales</taxon>
        <taxon>Aspergillaceae</taxon>
        <taxon>Aspergillus</taxon>
        <taxon>Aspergillus subgen. Circumdati</taxon>
    </lineage>
</organism>
<comment type="pathway">
    <text evidence="6">Steroid biosynthesis; zymosterol biosynthesis; zymosterol from lanosterol: step 5/6.</text>
</comment>
<evidence type="ECO:0000256" key="2">
    <source>
        <dbReference type="ARBA" id="ARBA00022857"/>
    </source>
</evidence>
<evidence type="ECO:0000256" key="8">
    <source>
        <dbReference type="ARBA" id="ARBA00023621"/>
    </source>
</evidence>
<sequence length="444" mass="48473">MAEPPQHDLDNQFYVLVTGANSGLGLAICARLINTFLTTHPPTTHLTIIFTTRSAKKASSTLHHLQTLLPPISSPTTSSRITLHPETVDLSSLPSVRALSTRLTQTLPKLDSIVLNAGIGGWTGIDWPRAIWGTLTDLVHSVSWFAHKIAPVGMITPPQTTQPDEPRLGSVFTANVFGHYMLSHGVMGLLRKSTQPGRVIWVSSIEATVNHFNVEDIQGLRSTVPYESSKTLTDILALTAETPSTRKWVQGFYNPPDKRGDNVDEKGGEGEEPRMYLSHPGVCGTGILPLALPLFWCMIASFYIARLLGSPWHTLSTYAGACAPTWLAISRQEELDAAEEVYRAHGGGKVKWGSSCDRLGRDKAVSTEVDGWGHGGVVGEAVVMEDRVRRRKRGARDLTAEDKVEFEELGRKCWQGMEELRVQWEEILEREEGAAAAAAAAAAA</sequence>
<dbReference type="OrthoDB" id="9989144at2759"/>
<evidence type="ECO:0000313" key="11">
    <source>
        <dbReference type="Proteomes" id="UP000248405"/>
    </source>
</evidence>
<feature type="region of interest" description="Disordered" evidence="9">
    <location>
        <begin position="251"/>
        <end position="272"/>
    </location>
</feature>
<keyword evidence="3" id="KW-0752">Steroid biosynthesis</keyword>
<evidence type="ECO:0000256" key="3">
    <source>
        <dbReference type="ARBA" id="ARBA00022955"/>
    </source>
</evidence>
<evidence type="ECO:0000256" key="4">
    <source>
        <dbReference type="ARBA" id="ARBA00023002"/>
    </source>
</evidence>
<proteinExistence type="inferred from homology"/>
<dbReference type="GO" id="GO:0006696">
    <property type="term" value="P:ergosterol biosynthetic process"/>
    <property type="evidence" value="ECO:0007669"/>
    <property type="project" value="TreeGrafter"/>
</dbReference>
<dbReference type="EMBL" id="KZ821615">
    <property type="protein sequence ID" value="PYH73584.1"/>
    <property type="molecule type" value="Genomic_DNA"/>
</dbReference>